<name>A0A2S6H5G3_9GAMM</name>
<dbReference type="Pfam" id="PF14301">
    <property type="entry name" value="DUF4376"/>
    <property type="match status" value="1"/>
</dbReference>
<dbReference type="OrthoDB" id="8596093at2"/>
<dbReference type="RefSeq" id="WP_104422780.1">
    <property type="nucleotide sequence ID" value="NZ_PTIY01000003.1"/>
</dbReference>
<evidence type="ECO:0000313" key="2">
    <source>
        <dbReference type="EMBL" id="PPK72683.1"/>
    </source>
</evidence>
<dbReference type="InterPro" id="IPR025484">
    <property type="entry name" value="DUF4376"/>
</dbReference>
<sequence length="165" mass="17964">MTHKYFKDPAGTEIYAYDADGSQDDFILPGLIPCSKAEADEIRFPFADHIIAKIAEIKNARDAAVGSGLTSAALGSPHAYGTQAENRNYLNNLISLGNGGKFTCTDVDGIKARRLHTHAQLLALAHDIEAHISAQFDHYETKLAEIDVIVNSPSPAYTDFDCVVW</sequence>
<dbReference type="Proteomes" id="UP000238071">
    <property type="component" value="Unassembled WGS sequence"/>
</dbReference>
<feature type="domain" description="DUF4376" evidence="1">
    <location>
        <begin position="52"/>
        <end position="148"/>
    </location>
</feature>
<proteinExistence type="predicted"/>
<protein>
    <recommendedName>
        <fullName evidence="1">DUF4376 domain-containing protein</fullName>
    </recommendedName>
</protein>
<reference evidence="2 3" key="1">
    <citation type="submission" date="2018-02" db="EMBL/GenBank/DDBJ databases">
        <title>Subsurface microbial communities from deep shales in Ohio and West Virginia, USA.</title>
        <authorList>
            <person name="Wrighton K."/>
        </authorList>
    </citation>
    <scope>NUCLEOTIDE SEQUENCE [LARGE SCALE GENOMIC DNA]</scope>
    <source>
        <strain evidence="2 3">OWC-G53F</strain>
    </source>
</reference>
<dbReference type="AlphaFoldDB" id="A0A2S6H5G3"/>
<dbReference type="EMBL" id="PTIY01000003">
    <property type="protein sequence ID" value="PPK72683.1"/>
    <property type="molecule type" value="Genomic_DNA"/>
</dbReference>
<evidence type="ECO:0000313" key="3">
    <source>
        <dbReference type="Proteomes" id="UP000238071"/>
    </source>
</evidence>
<comment type="caution">
    <text evidence="2">The sequence shown here is derived from an EMBL/GenBank/DDBJ whole genome shotgun (WGS) entry which is preliminary data.</text>
</comment>
<organism evidence="2 3">
    <name type="scientific">Methylobacter tundripaludum</name>
    <dbReference type="NCBI Taxonomy" id="173365"/>
    <lineage>
        <taxon>Bacteria</taxon>
        <taxon>Pseudomonadati</taxon>
        <taxon>Pseudomonadota</taxon>
        <taxon>Gammaproteobacteria</taxon>
        <taxon>Methylococcales</taxon>
        <taxon>Methylococcaceae</taxon>
        <taxon>Methylobacter</taxon>
    </lineage>
</organism>
<evidence type="ECO:0000259" key="1">
    <source>
        <dbReference type="Pfam" id="PF14301"/>
    </source>
</evidence>
<keyword evidence="3" id="KW-1185">Reference proteome</keyword>
<gene>
    <name evidence="2" type="ORF">B0F88_103116</name>
</gene>
<accession>A0A2S6H5G3</accession>